<comment type="caution">
    <text evidence="4">The sequence shown here is derived from an EMBL/GenBank/DDBJ whole genome shotgun (WGS) entry which is preliminary data.</text>
</comment>
<gene>
    <name evidence="4" type="ORF">MELE44368_20365</name>
</gene>
<dbReference type="InterPro" id="IPR005269">
    <property type="entry name" value="LOG"/>
</dbReference>
<dbReference type="Gene3D" id="3.40.50.450">
    <property type="match status" value="1"/>
</dbReference>
<evidence type="ECO:0000313" key="4">
    <source>
        <dbReference type="EMBL" id="RWA19698.1"/>
    </source>
</evidence>
<protein>
    <recommendedName>
        <fullName evidence="2">Cytokinin riboside 5'-monophosphate phosphoribohydrolase</fullName>
        <ecNumber evidence="2">3.2.2.n1</ecNumber>
    </recommendedName>
</protein>
<dbReference type="EC" id="3.2.2.n1" evidence="2"/>
<reference evidence="4 5" key="1">
    <citation type="submission" date="2013-06" db="EMBL/GenBank/DDBJ databases">
        <title>The draft sequence of the Mycobacterium elephantis genome.</title>
        <authorList>
            <person name="Pettersson F.B."/>
            <person name="Das S."/>
            <person name="Dasgupta S."/>
            <person name="Bhattacharya A."/>
            <person name="Kirsebom L.A."/>
        </authorList>
    </citation>
    <scope>NUCLEOTIDE SEQUENCE [LARGE SCALE GENOMIC DNA]</scope>
    <source>
        <strain evidence="4 5">DSM 44368</strain>
    </source>
</reference>
<keyword evidence="2" id="KW-0378">Hydrolase</keyword>
<keyword evidence="5" id="KW-1185">Reference proteome</keyword>
<evidence type="ECO:0000256" key="3">
    <source>
        <dbReference type="SAM" id="MobiDB-lite"/>
    </source>
</evidence>
<keyword evidence="2" id="KW-0203">Cytokinin biosynthesis</keyword>
<comment type="similarity">
    <text evidence="1 2">Belongs to the LOG family.</text>
</comment>
<feature type="region of interest" description="Disordered" evidence="3">
    <location>
        <begin position="1"/>
        <end position="50"/>
    </location>
</feature>
<dbReference type="AlphaFoldDB" id="A0A439DTH7"/>
<organism evidence="4 5">
    <name type="scientific">Mycolicibacterium elephantis DSM 44368</name>
    <dbReference type="NCBI Taxonomy" id="1335622"/>
    <lineage>
        <taxon>Bacteria</taxon>
        <taxon>Bacillati</taxon>
        <taxon>Actinomycetota</taxon>
        <taxon>Actinomycetes</taxon>
        <taxon>Mycobacteriales</taxon>
        <taxon>Mycobacteriaceae</taxon>
        <taxon>Mycolicibacterium</taxon>
    </lineage>
</organism>
<dbReference type="PANTHER" id="PTHR31223">
    <property type="entry name" value="LOG FAMILY PROTEIN YJL055W"/>
    <property type="match status" value="1"/>
</dbReference>
<proteinExistence type="inferred from homology"/>
<dbReference type="Pfam" id="PF03641">
    <property type="entry name" value="Lysine_decarbox"/>
    <property type="match status" value="1"/>
</dbReference>
<dbReference type="SUPFAM" id="SSF102405">
    <property type="entry name" value="MCP/YpsA-like"/>
    <property type="match status" value="1"/>
</dbReference>
<dbReference type="EMBL" id="ATDN01000017">
    <property type="protein sequence ID" value="RWA19698.1"/>
    <property type="molecule type" value="Genomic_DNA"/>
</dbReference>
<comment type="catalytic activity">
    <reaction evidence="2">
        <text>N(6)-(dimethylallyl)adenosine 5'-phosphate + H2O = N(6)-dimethylallyladenine + D-ribose 5-phosphate</text>
        <dbReference type="Rhea" id="RHEA:48560"/>
        <dbReference type="ChEBI" id="CHEBI:15377"/>
        <dbReference type="ChEBI" id="CHEBI:17660"/>
        <dbReference type="ChEBI" id="CHEBI:57526"/>
        <dbReference type="ChEBI" id="CHEBI:78346"/>
        <dbReference type="EC" id="3.2.2.n1"/>
    </reaction>
</comment>
<evidence type="ECO:0000256" key="1">
    <source>
        <dbReference type="ARBA" id="ARBA00006763"/>
    </source>
</evidence>
<comment type="catalytic activity">
    <reaction evidence="2">
        <text>9-ribosyl-trans-zeatin 5'-phosphate + H2O = trans-zeatin + D-ribose 5-phosphate</text>
        <dbReference type="Rhea" id="RHEA:48564"/>
        <dbReference type="ChEBI" id="CHEBI:15377"/>
        <dbReference type="ChEBI" id="CHEBI:16522"/>
        <dbReference type="ChEBI" id="CHEBI:78346"/>
        <dbReference type="ChEBI" id="CHEBI:87947"/>
        <dbReference type="EC" id="3.2.2.n1"/>
    </reaction>
</comment>
<dbReference type="Proteomes" id="UP000287177">
    <property type="component" value="Unassembled WGS sequence"/>
</dbReference>
<accession>A0A439DTH7</accession>
<evidence type="ECO:0000256" key="2">
    <source>
        <dbReference type="RuleBase" id="RU363015"/>
    </source>
</evidence>
<dbReference type="GO" id="GO:0005829">
    <property type="term" value="C:cytosol"/>
    <property type="evidence" value="ECO:0007669"/>
    <property type="project" value="TreeGrafter"/>
</dbReference>
<dbReference type="InterPro" id="IPR031100">
    <property type="entry name" value="LOG_fam"/>
</dbReference>
<dbReference type="GO" id="GO:0009691">
    <property type="term" value="P:cytokinin biosynthetic process"/>
    <property type="evidence" value="ECO:0007669"/>
    <property type="project" value="UniProtKB-UniRule"/>
</dbReference>
<dbReference type="NCBIfam" id="TIGR00730">
    <property type="entry name" value="Rossman fold protein, TIGR00730 family"/>
    <property type="match status" value="1"/>
</dbReference>
<evidence type="ECO:0000313" key="5">
    <source>
        <dbReference type="Proteomes" id="UP000287177"/>
    </source>
</evidence>
<name>A0A439DTH7_9MYCO</name>
<dbReference type="GO" id="GO:0102682">
    <property type="term" value="F:cytokinin riboside 5'-monophosphate phosphoribohydrolase activity"/>
    <property type="evidence" value="ECO:0007669"/>
    <property type="project" value="RHEA"/>
</dbReference>
<dbReference type="PANTHER" id="PTHR31223:SF70">
    <property type="entry name" value="LOG FAMILY PROTEIN YJL055W"/>
    <property type="match status" value="1"/>
</dbReference>
<sequence length="254" mass="26781">MTQSTRPNREPNRSTAARASVVLPTPAGPINTAPERSETPVEMASSIGSGGAVTHSTGTAGSYGQLVCVSAEPFREWAVCVYCASGPTHPELLDLAARVGEAIAMRGWTLVSGGGNVSAMGALANGARARGGCTVGVIPKALVHREMADVDADELIVTDTMRQRKQVMEARADAFLALPGGIGTLEEFFEAWTAGYLGMHEKPVVMLDPGGHYDGLITWLYSLVDKGYVPQQAMDRLVLVDDIEVALEVCAPRG</sequence>